<dbReference type="AlphaFoldDB" id="A0A0J8B396"/>
<dbReference type="Proteomes" id="UP000035740">
    <property type="component" value="Unassembled WGS sequence"/>
</dbReference>
<dbReference type="Gramene" id="KMS94322">
    <property type="protein sequence ID" value="KMS94322"/>
    <property type="gene ID" value="BVRB_022570"/>
</dbReference>
<dbReference type="EMBL" id="KQ094276">
    <property type="protein sequence ID" value="KMS94322.1"/>
    <property type="molecule type" value="Genomic_DNA"/>
</dbReference>
<sequence length="60" mass="7048">MLAKYWLLCDDVLMDEWTFTFLKPDKDHLACFAIKPLEAKQPEPALSDFVCYNFRDLSCT</sequence>
<reference evidence="1 2" key="1">
    <citation type="journal article" date="2014" name="Nature">
        <title>The genome of the recently domesticated crop plant sugar beet (Beta vulgaris).</title>
        <authorList>
            <person name="Dohm J.C."/>
            <person name="Minoche A.E."/>
            <person name="Holtgrawe D."/>
            <person name="Capella-Gutierrez S."/>
            <person name="Zakrzewski F."/>
            <person name="Tafer H."/>
            <person name="Rupp O."/>
            <person name="Sorensen T.R."/>
            <person name="Stracke R."/>
            <person name="Reinhardt R."/>
            <person name="Goesmann A."/>
            <person name="Kraft T."/>
            <person name="Schulz B."/>
            <person name="Stadler P.F."/>
            <person name="Schmidt T."/>
            <person name="Gabaldon T."/>
            <person name="Lehrach H."/>
            <person name="Weisshaar B."/>
            <person name="Himmelbauer H."/>
        </authorList>
    </citation>
    <scope>NUCLEOTIDE SEQUENCE [LARGE SCALE GENOMIC DNA]</scope>
    <source>
        <tissue evidence="1">Taproot</tissue>
    </source>
</reference>
<gene>
    <name evidence="1" type="ORF">BVRB_022570</name>
</gene>
<evidence type="ECO:0000313" key="2">
    <source>
        <dbReference type="Proteomes" id="UP000035740"/>
    </source>
</evidence>
<name>A0A0J8B396_BETVV</name>
<protein>
    <submittedName>
        <fullName evidence="1">Uncharacterized protein</fullName>
    </submittedName>
</protein>
<proteinExistence type="predicted"/>
<keyword evidence="2" id="KW-1185">Reference proteome</keyword>
<accession>A0A0J8B396</accession>
<evidence type="ECO:0000313" key="1">
    <source>
        <dbReference type="EMBL" id="KMS94322.1"/>
    </source>
</evidence>
<organism evidence="1 2">
    <name type="scientific">Beta vulgaris subsp. vulgaris</name>
    <name type="common">Beet</name>
    <dbReference type="NCBI Taxonomy" id="3555"/>
    <lineage>
        <taxon>Eukaryota</taxon>
        <taxon>Viridiplantae</taxon>
        <taxon>Streptophyta</taxon>
        <taxon>Embryophyta</taxon>
        <taxon>Tracheophyta</taxon>
        <taxon>Spermatophyta</taxon>
        <taxon>Magnoliopsida</taxon>
        <taxon>eudicotyledons</taxon>
        <taxon>Gunneridae</taxon>
        <taxon>Pentapetalae</taxon>
        <taxon>Caryophyllales</taxon>
        <taxon>Chenopodiaceae</taxon>
        <taxon>Betoideae</taxon>
        <taxon>Beta</taxon>
    </lineage>
</organism>